<dbReference type="AlphaFoldDB" id="A0A0K2U2U7"/>
<dbReference type="EMBL" id="HACA01015268">
    <property type="protein sequence ID" value="CDW32629.1"/>
    <property type="molecule type" value="Transcribed_RNA"/>
</dbReference>
<name>A0A0K2U2U7_LEPSM</name>
<evidence type="ECO:0000313" key="1">
    <source>
        <dbReference type="EMBL" id="CDW32629.1"/>
    </source>
</evidence>
<feature type="non-terminal residue" evidence="1">
    <location>
        <position position="1"/>
    </location>
</feature>
<reference evidence="1" key="1">
    <citation type="submission" date="2014-05" db="EMBL/GenBank/DDBJ databases">
        <authorList>
            <person name="Chronopoulou M."/>
        </authorList>
    </citation>
    <scope>NUCLEOTIDE SEQUENCE</scope>
    <source>
        <tissue evidence="1">Whole organism</tissue>
    </source>
</reference>
<protein>
    <submittedName>
        <fullName evidence="1">Uncharacterized protein</fullName>
    </submittedName>
</protein>
<proteinExistence type="predicted"/>
<accession>A0A0K2U2U7</accession>
<sequence>NIHNISWQPTLSLSNEFLDLRIHCLDSGRGVLSFCLQFSFS</sequence>
<organism evidence="1">
    <name type="scientific">Lepeophtheirus salmonis</name>
    <name type="common">Salmon louse</name>
    <name type="synonym">Caligus salmonis</name>
    <dbReference type="NCBI Taxonomy" id="72036"/>
    <lineage>
        <taxon>Eukaryota</taxon>
        <taxon>Metazoa</taxon>
        <taxon>Ecdysozoa</taxon>
        <taxon>Arthropoda</taxon>
        <taxon>Crustacea</taxon>
        <taxon>Multicrustacea</taxon>
        <taxon>Hexanauplia</taxon>
        <taxon>Copepoda</taxon>
        <taxon>Siphonostomatoida</taxon>
        <taxon>Caligidae</taxon>
        <taxon>Lepeophtheirus</taxon>
    </lineage>
</organism>